<dbReference type="CDD" id="cd00009">
    <property type="entry name" value="AAA"/>
    <property type="match status" value="1"/>
</dbReference>
<dbReference type="Pfam" id="PF00158">
    <property type="entry name" value="Sigma54_activat"/>
    <property type="match status" value="1"/>
</dbReference>
<accession>A0ABZ2M9Q2</accession>
<dbReference type="Pfam" id="PF00498">
    <property type="entry name" value="FHA"/>
    <property type="match status" value="1"/>
</dbReference>
<dbReference type="Proteomes" id="UP001370348">
    <property type="component" value="Chromosome"/>
</dbReference>
<dbReference type="Pfam" id="PF25601">
    <property type="entry name" value="AAA_lid_14"/>
    <property type="match status" value="1"/>
</dbReference>
<dbReference type="CDD" id="cd00060">
    <property type="entry name" value="FHA"/>
    <property type="match status" value="1"/>
</dbReference>
<evidence type="ECO:0000259" key="5">
    <source>
        <dbReference type="PROSITE" id="PS50006"/>
    </source>
</evidence>
<dbReference type="PROSITE" id="PS00676">
    <property type="entry name" value="SIGMA54_INTERACT_2"/>
    <property type="match status" value="1"/>
</dbReference>
<dbReference type="PROSITE" id="PS50006">
    <property type="entry name" value="FHA_DOMAIN"/>
    <property type="match status" value="1"/>
</dbReference>
<dbReference type="Gene3D" id="1.10.8.60">
    <property type="match status" value="1"/>
</dbReference>
<evidence type="ECO:0000313" key="8">
    <source>
        <dbReference type="Proteomes" id="UP001370348"/>
    </source>
</evidence>
<evidence type="ECO:0000256" key="1">
    <source>
        <dbReference type="ARBA" id="ARBA00022741"/>
    </source>
</evidence>
<dbReference type="InterPro" id="IPR000253">
    <property type="entry name" value="FHA_dom"/>
</dbReference>
<feature type="region of interest" description="Disordered" evidence="4">
    <location>
        <begin position="413"/>
        <end position="439"/>
    </location>
</feature>
<dbReference type="SUPFAM" id="SSF49879">
    <property type="entry name" value="SMAD/FHA domain"/>
    <property type="match status" value="1"/>
</dbReference>
<reference evidence="7 8" key="1">
    <citation type="submission" date="2021-12" db="EMBL/GenBank/DDBJ databases">
        <title>Discovery of the Pendulisporaceae a myxobacterial family with distinct sporulation behavior and unique specialized metabolism.</title>
        <authorList>
            <person name="Garcia R."/>
            <person name="Popoff A."/>
            <person name="Bader C.D."/>
            <person name="Loehr J."/>
            <person name="Walesch S."/>
            <person name="Walt C."/>
            <person name="Boldt J."/>
            <person name="Bunk B."/>
            <person name="Haeckl F.J.F.P.J."/>
            <person name="Gunesch A.P."/>
            <person name="Birkelbach J."/>
            <person name="Nuebel U."/>
            <person name="Pietschmann T."/>
            <person name="Bach T."/>
            <person name="Mueller R."/>
        </authorList>
    </citation>
    <scope>NUCLEOTIDE SEQUENCE [LARGE SCALE GENOMIC DNA]</scope>
    <source>
        <strain evidence="7 8">MSr11954</strain>
    </source>
</reference>
<evidence type="ECO:0000256" key="4">
    <source>
        <dbReference type="SAM" id="MobiDB-lite"/>
    </source>
</evidence>
<dbReference type="InterPro" id="IPR027417">
    <property type="entry name" value="P-loop_NTPase"/>
</dbReference>
<dbReference type="Gene3D" id="3.40.50.300">
    <property type="entry name" value="P-loop containing nucleotide triphosphate hydrolases"/>
    <property type="match status" value="1"/>
</dbReference>
<evidence type="ECO:0000256" key="3">
    <source>
        <dbReference type="ARBA" id="ARBA00023125"/>
    </source>
</evidence>
<keyword evidence="2" id="KW-0067">ATP-binding</keyword>
<dbReference type="Gene3D" id="1.10.10.60">
    <property type="entry name" value="Homeodomain-like"/>
    <property type="match status" value="1"/>
</dbReference>
<dbReference type="PANTHER" id="PTHR32071:SF117">
    <property type="entry name" value="PTS-DEPENDENT DIHYDROXYACETONE KINASE OPERON REGULATORY PROTEIN-RELATED"/>
    <property type="match status" value="1"/>
</dbReference>
<sequence length="487" mass="53503">MSGGGPLNKHMTGVSSSYHGEGAPERAAGETTGTTHPGLVLLYAPNFEQFHPAYVFTVPELIIGRDATNPICVPEQAVSRQHARISYLDGRWILSDLGSRNGTMVGGRFVGEHALGHLDEIRVGDAIFKFVAGGAEHYVRHRIDGAIFGERRAHHLAELVGGCQMDFIAGDVERIAPTELSCMVLGETGTGKEVVARGIHRLSGRRGSFQAINCAAIPHNLLESELFGYRRGAFSGADRDKPGLVKLADGGTLFLDEIGDMPLEAQAKLLRVLQMREVFPLGGTTADKVDIRVVCATHRDLYTLVRDGRFRGDLFARLNEHAVRLPPLRERKEDVLLLARSFATRYGAPRLSFTFSVLVALMHYNWPFNVRELESCIKRGIALCGGSVLDAPQLPDAIAEFMKGYGARTSIDSLGPLSHGGPPPPFSSQPISQALPSRRGAPTEDELRELLTRHRGNIAAVGRELGKERMQVHRWLKKYNIDHEKYR</sequence>
<dbReference type="RefSeq" id="WP_394828862.1">
    <property type="nucleotide sequence ID" value="NZ_CP089984.1"/>
</dbReference>
<proteinExistence type="predicted"/>
<feature type="domain" description="Sigma-54 factor interaction" evidence="6">
    <location>
        <begin position="172"/>
        <end position="382"/>
    </location>
</feature>
<dbReference type="InterPro" id="IPR002078">
    <property type="entry name" value="Sigma_54_int"/>
</dbReference>
<dbReference type="SMART" id="SM00240">
    <property type="entry name" value="FHA"/>
    <property type="match status" value="1"/>
</dbReference>
<keyword evidence="8" id="KW-1185">Reference proteome</keyword>
<dbReference type="SMART" id="SM00382">
    <property type="entry name" value="AAA"/>
    <property type="match status" value="1"/>
</dbReference>
<dbReference type="PROSITE" id="PS50045">
    <property type="entry name" value="SIGMA54_INTERACT_4"/>
    <property type="match status" value="1"/>
</dbReference>
<name>A0ABZ2M9Q2_9BACT</name>
<evidence type="ECO:0000256" key="2">
    <source>
        <dbReference type="ARBA" id="ARBA00022840"/>
    </source>
</evidence>
<dbReference type="InterPro" id="IPR008984">
    <property type="entry name" value="SMAD_FHA_dom_sf"/>
</dbReference>
<keyword evidence="1" id="KW-0547">Nucleotide-binding</keyword>
<dbReference type="SUPFAM" id="SSF52540">
    <property type="entry name" value="P-loop containing nucleoside triphosphate hydrolases"/>
    <property type="match status" value="1"/>
</dbReference>
<evidence type="ECO:0000313" key="7">
    <source>
        <dbReference type="EMBL" id="WXB19238.1"/>
    </source>
</evidence>
<gene>
    <name evidence="7" type="ORF">LZC94_18630</name>
</gene>
<keyword evidence="3" id="KW-0238">DNA-binding</keyword>
<dbReference type="InterPro" id="IPR058031">
    <property type="entry name" value="AAA_lid_NorR"/>
</dbReference>
<feature type="region of interest" description="Disordered" evidence="4">
    <location>
        <begin position="1"/>
        <end position="31"/>
    </location>
</feature>
<evidence type="ECO:0000259" key="6">
    <source>
        <dbReference type="PROSITE" id="PS50045"/>
    </source>
</evidence>
<dbReference type="EMBL" id="CP089984">
    <property type="protein sequence ID" value="WXB19238.1"/>
    <property type="molecule type" value="Genomic_DNA"/>
</dbReference>
<organism evidence="7 8">
    <name type="scientific">Pendulispora albinea</name>
    <dbReference type="NCBI Taxonomy" id="2741071"/>
    <lineage>
        <taxon>Bacteria</taxon>
        <taxon>Pseudomonadati</taxon>
        <taxon>Myxococcota</taxon>
        <taxon>Myxococcia</taxon>
        <taxon>Myxococcales</taxon>
        <taxon>Sorangiineae</taxon>
        <taxon>Pendulisporaceae</taxon>
        <taxon>Pendulispora</taxon>
    </lineage>
</organism>
<feature type="domain" description="FHA" evidence="5">
    <location>
        <begin position="61"/>
        <end position="110"/>
    </location>
</feature>
<dbReference type="InterPro" id="IPR025943">
    <property type="entry name" value="Sigma_54_int_dom_ATP-bd_2"/>
</dbReference>
<dbReference type="PANTHER" id="PTHR32071">
    <property type="entry name" value="TRANSCRIPTIONAL REGULATORY PROTEIN"/>
    <property type="match status" value="1"/>
</dbReference>
<protein>
    <submittedName>
        <fullName evidence="7">Sigma 54-interacting transcriptional regulator</fullName>
    </submittedName>
</protein>
<dbReference type="InterPro" id="IPR003593">
    <property type="entry name" value="AAA+_ATPase"/>
</dbReference>
<dbReference type="Gene3D" id="2.60.200.20">
    <property type="match status" value="1"/>
</dbReference>